<evidence type="ECO:0000256" key="6">
    <source>
        <dbReference type="SAM" id="Phobius"/>
    </source>
</evidence>
<dbReference type="Proteomes" id="UP000677803">
    <property type="component" value="Unassembled WGS sequence"/>
</dbReference>
<dbReference type="InterPro" id="IPR017452">
    <property type="entry name" value="GPCR_Rhodpsn_7TM"/>
</dbReference>
<dbReference type="InterPro" id="IPR052921">
    <property type="entry name" value="GPCR1_Superfamily_Member"/>
</dbReference>
<dbReference type="GO" id="GO:0004984">
    <property type="term" value="F:olfactory receptor activity"/>
    <property type="evidence" value="ECO:0007669"/>
    <property type="project" value="TreeGrafter"/>
</dbReference>
<gene>
    <name evidence="8" type="ORF">MMEN_LOCUS21273</name>
</gene>
<dbReference type="PROSITE" id="PS50262">
    <property type="entry name" value="G_PROTEIN_RECEP_F1_2"/>
    <property type="match status" value="1"/>
</dbReference>
<sequence length="366" mass="40404">MPGLTEAHNASGWCNHSRDYAPPDFRSVLPHDPVVVLLIIVLVLMTLFSIVANVLTLLSIGSTDDLTWQPRFTFCRNLIISDLLQTLTFGPPVIYLLANRQTMPFGFWCYAQYFVGGVSIFCSLVTITCMALERYLFICYALRYAVILTDRRLRAALALIWLYSVAVTTAAVAVLLLEPGEEGGDARMFSLLCEPDTLEKHLGSPRASVQFRKAIGSLTLLLCVLAHVFSYHKMYRMGVRAVAPFKAANVKARNTVGFYCAMLLLQLLPAISKVTADAVRDLGAMETPGSPSEPCGAEPALSSAAAFLHVAFLVSLQVPPCINPLVYGVKNVEIRRALSKMFRWRPADRFRVQAPAEGIRMRSIAK</sequence>
<keyword evidence="5" id="KW-0675">Receptor</keyword>
<keyword evidence="2 5" id="KW-0812">Transmembrane</keyword>
<name>A0A8S4BPL0_9TELE</name>
<keyword evidence="5" id="KW-0297">G-protein coupled receptor</keyword>
<feature type="transmembrane region" description="Helical" evidence="6">
    <location>
        <begin position="34"/>
        <end position="58"/>
    </location>
</feature>
<dbReference type="PRINTS" id="PR00237">
    <property type="entry name" value="GPCRRHODOPSN"/>
</dbReference>
<comment type="subcellular location">
    <subcellularLocation>
        <location evidence="1">Membrane</location>
    </subcellularLocation>
</comment>
<evidence type="ECO:0000313" key="8">
    <source>
        <dbReference type="EMBL" id="CAG6021047.1"/>
    </source>
</evidence>
<keyword evidence="9" id="KW-1185">Reference proteome</keyword>
<keyword evidence="3 6" id="KW-1133">Transmembrane helix</keyword>
<organism evidence="8 9">
    <name type="scientific">Menidia menidia</name>
    <name type="common">Atlantic silverside</name>
    <dbReference type="NCBI Taxonomy" id="238744"/>
    <lineage>
        <taxon>Eukaryota</taxon>
        <taxon>Metazoa</taxon>
        <taxon>Chordata</taxon>
        <taxon>Craniata</taxon>
        <taxon>Vertebrata</taxon>
        <taxon>Euteleostomi</taxon>
        <taxon>Actinopterygii</taxon>
        <taxon>Neopterygii</taxon>
        <taxon>Teleostei</taxon>
        <taxon>Neoteleostei</taxon>
        <taxon>Acanthomorphata</taxon>
        <taxon>Ovalentaria</taxon>
        <taxon>Atherinomorphae</taxon>
        <taxon>Atheriniformes</taxon>
        <taxon>Atherinopsidae</taxon>
        <taxon>Menidiinae</taxon>
        <taxon>Menidia</taxon>
    </lineage>
</organism>
<evidence type="ECO:0000256" key="1">
    <source>
        <dbReference type="ARBA" id="ARBA00004370"/>
    </source>
</evidence>
<keyword evidence="4 6" id="KW-0472">Membrane</keyword>
<dbReference type="InterPro" id="IPR000276">
    <property type="entry name" value="GPCR_Rhodpsn"/>
</dbReference>
<keyword evidence="5" id="KW-0807">Transducer</keyword>
<dbReference type="GO" id="GO:0005549">
    <property type="term" value="F:odorant binding"/>
    <property type="evidence" value="ECO:0007669"/>
    <property type="project" value="TreeGrafter"/>
</dbReference>
<evidence type="ECO:0000256" key="3">
    <source>
        <dbReference type="ARBA" id="ARBA00022989"/>
    </source>
</evidence>
<feature type="transmembrane region" description="Helical" evidence="6">
    <location>
        <begin position="153"/>
        <end position="177"/>
    </location>
</feature>
<reference evidence="8" key="1">
    <citation type="submission" date="2021-05" db="EMBL/GenBank/DDBJ databases">
        <authorList>
            <person name="Tigano A."/>
        </authorList>
    </citation>
    <scope>NUCLEOTIDE SEQUENCE</scope>
</reference>
<dbReference type="PROSITE" id="PS00237">
    <property type="entry name" value="G_PROTEIN_RECEP_F1_1"/>
    <property type="match status" value="1"/>
</dbReference>
<evidence type="ECO:0000256" key="5">
    <source>
        <dbReference type="RuleBase" id="RU000688"/>
    </source>
</evidence>
<dbReference type="SUPFAM" id="SSF81321">
    <property type="entry name" value="Family A G protein-coupled receptor-like"/>
    <property type="match status" value="1"/>
</dbReference>
<dbReference type="EMBL" id="CAJRST010041110">
    <property type="protein sequence ID" value="CAG6021047.1"/>
    <property type="molecule type" value="Genomic_DNA"/>
</dbReference>
<feature type="transmembrane region" description="Helical" evidence="6">
    <location>
        <begin position="214"/>
        <end position="231"/>
    </location>
</feature>
<dbReference type="Pfam" id="PF00001">
    <property type="entry name" value="7tm_1"/>
    <property type="match status" value="1"/>
</dbReference>
<dbReference type="OrthoDB" id="10011551at2759"/>
<dbReference type="Gene3D" id="1.20.1070.10">
    <property type="entry name" value="Rhodopsin 7-helix transmembrane proteins"/>
    <property type="match status" value="1"/>
</dbReference>
<feature type="transmembrane region" description="Helical" evidence="6">
    <location>
        <begin position="78"/>
        <end position="98"/>
    </location>
</feature>
<dbReference type="GO" id="GO:0004930">
    <property type="term" value="F:G protein-coupled receptor activity"/>
    <property type="evidence" value="ECO:0007669"/>
    <property type="project" value="UniProtKB-KW"/>
</dbReference>
<feature type="domain" description="G-protein coupled receptors family 1 profile" evidence="7">
    <location>
        <begin position="52"/>
        <end position="327"/>
    </location>
</feature>
<comment type="caution">
    <text evidence="8">The sequence shown here is derived from an EMBL/GenBank/DDBJ whole genome shotgun (WGS) entry which is preliminary data.</text>
</comment>
<feature type="transmembrane region" description="Helical" evidence="6">
    <location>
        <begin position="110"/>
        <end position="132"/>
    </location>
</feature>
<dbReference type="GO" id="GO:0016020">
    <property type="term" value="C:membrane"/>
    <property type="evidence" value="ECO:0007669"/>
    <property type="project" value="UniProtKB-SubCell"/>
</dbReference>
<comment type="similarity">
    <text evidence="5">Belongs to the G-protein coupled receptor 1 family.</text>
</comment>
<evidence type="ECO:0000256" key="2">
    <source>
        <dbReference type="ARBA" id="ARBA00022692"/>
    </source>
</evidence>
<evidence type="ECO:0000313" key="9">
    <source>
        <dbReference type="Proteomes" id="UP000677803"/>
    </source>
</evidence>
<accession>A0A8S4BPL0</accession>
<dbReference type="AlphaFoldDB" id="A0A8S4BPL0"/>
<evidence type="ECO:0000256" key="4">
    <source>
        <dbReference type="ARBA" id="ARBA00023136"/>
    </source>
</evidence>
<proteinExistence type="inferred from homology"/>
<dbReference type="CDD" id="cd00637">
    <property type="entry name" value="7tm_classA_rhodopsin-like"/>
    <property type="match status" value="1"/>
</dbReference>
<dbReference type="PANTHER" id="PTHR26451:SF905">
    <property type="entry name" value="OLFACTORY RECEPTOR 2G3-LIKE"/>
    <property type="match status" value="1"/>
</dbReference>
<dbReference type="PANTHER" id="PTHR26451">
    <property type="entry name" value="G_PROTEIN_RECEP_F1_2 DOMAIN-CONTAINING PROTEIN"/>
    <property type="match status" value="1"/>
</dbReference>
<protein>
    <submittedName>
        <fullName evidence="8">(Atlantic silverside) hypothetical protein</fullName>
    </submittedName>
</protein>
<evidence type="ECO:0000259" key="7">
    <source>
        <dbReference type="PROSITE" id="PS50262"/>
    </source>
</evidence>